<dbReference type="PANTHER" id="PTHR42912">
    <property type="entry name" value="METHYLTRANSFERASE"/>
    <property type="match status" value="1"/>
</dbReference>
<dbReference type="Pfam" id="PF13649">
    <property type="entry name" value="Methyltransf_25"/>
    <property type="match status" value="1"/>
</dbReference>
<gene>
    <name evidence="2" type="ORF">CARN6_2817</name>
</gene>
<dbReference type="AlphaFoldDB" id="E6QHJ0"/>
<name>E6QHJ0_9ZZZZ</name>
<dbReference type="CDD" id="cd02440">
    <property type="entry name" value="AdoMet_MTases"/>
    <property type="match status" value="1"/>
</dbReference>
<protein>
    <recommendedName>
        <fullName evidence="1">Methyltransferase domain-containing protein</fullName>
    </recommendedName>
</protein>
<proteinExistence type="predicted"/>
<reference evidence="2" key="1">
    <citation type="submission" date="2009-10" db="EMBL/GenBank/DDBJ databases">
        <title>Diversity of trophic interactions inside an arsenic-rich microbial ecosystem.</title>
        <authorList>
            <person name="Bertin P.N."/>
            <person name="Heinrich-Salmeron A."/>
            <person name="Pelletier E."/>
            <person name="Goulhen-Chollet F."/>
            <person name="Arsene-Ploetze F."/>
            <person name="Gallien S."/>
            <person name="Calteau A."/>
            <person name="Vallenet D."/>
            <person name="Casiot C."/>
            <person name="Chane-Woon-Ming B."/>
            <person name="Giloteaux L."/>
            <person name="Barakat M."/>
            <person name="Bonnefoy V."/>
            <person name="Bruneel O."/>
            <person name="Chandler M."/>
            <person name="Cleiss J."/>
            <person name="Duran R."/>
            <person name="Elbaz-Poulichet F."/>
            <person name="Fonknechten N."/>
            <person name="Lauga B."/>
            <person name="Mornico D."/>
            <person name="Ortet P."/>
            <person name="Schaeffer C."/>
            <person name="Siguier P."/>
            <person name="Alexander Thil Smith A."/>
            <person name="Van Dorsselaer A."/>
            <person name="Weissenbach J."/>
            <person name="Medigue C."/>
            <person name="Le Paslier D."/>
        </authorList>
    </citation>
    <scope>NUCLEOTIDE SEQUENCE</scope>
</reference>
<evidence type="ECO:0000313" key="2">
    <source>
        <dbReference type="EMBL" id="CBI06704.1"/>
    </source>
</evidence>
<dbReference type="InterPro" id="IPR050508">
    <property type="entry name" value="Methyltransf_Superfamily"/>
</dbReference>
<dbReference type="InterPro" id="IPR041698">
    <property type="entry name" value="Methyltransf_25"/>
</dbReference>
<accession>E6QHJ0</accession>
<dbReference type="EMBL" id="CABQ01000009">
    <property type="protein sequence ID" value="CBI06704.1"/>
    <property type="molecule type" value="Genomic_DNA"/>
</dbReference>
<comment type="caution">
    <text evidence="2">The sequence shown here is derived from an EMBL/GenBank/DDBJ whole genome shotgun (WGS) entry which is preliminary data.</text>
</comment>
<dbReference type="SUPFAM" id="SSF53335">
    <property type="entry name" value="S-adenosyl-L-methionine-dependent methyltransferases"/>
    <property type="match status" value="1"/>
</dbReference>
<dbReference type="InterPro" id="IPR029063">
    <property type="entry name" value="SAM-dependent_MTases_sf"/>
</dbReference>
<sequence length="260" mass="28820">MQLDNQHNAHDAETLRKSWEGHWEATDIEFAHDDVVSSSPSSNTDIYRPFVKKWLSAYETPYVLESGCGPGQWLYFVAMESKGTAVGLDLAADTLERVAASHTLAAFIKSGRIELVQGDIRSVPLPSNTFDLIFSFGVIEHVKTADSQIAVNEFYRLLKPGGRALITTPNVWSMHTITRPLSQAFGSWTVGFERSISPRGLCRYAENAGLHIDEYGVLKTGQLFGAALSSRVPGLVSLSHRIESRQRMLGFLSFCVARKK</sequence>
<dbReference type="Gene3D" id="3.40.50.150">
    <property type="entry name" value="Vaccinia Virus protein VP39"/>
    <property type="match status" value="1"/>
</dbReference>
<feature type="domain" description="Methyltransferase" evidence="1">
    <location>
        <begin position="63"/>
        <end position="162"/>
    </location>
</feature>
<evidence type="ECO:0000259" key="1">
    <source>
        <dbReference type="Pfam" id="PF13649"/>
    </source>
</evidence>
<dbReference type="PANTHER" id="PTHR42912:SF93">
    <property type="entry name" value="N6-ADENOSINE-METHYLTRANSFERASE TMT1A"/>
    <property type="match status" value="1"/>
</dbReference>
<dbReference type="GO" id="GO:0008168">
    <property type="term" value="F:methyltransferase activity"/>
    <property type="evidence" value="ECO:0007669"/>
    <property type="project" value="TreeGrafter"/>
</dbReference>
<organism evidence="2">
    <name type="scientific">mine drainage metagenome</name>
    <dbReference type="NCBI Taxonomy" id="410659"/>
    <lineage>
        <taxon>unclassified sequences</taxon>
        <taxon>metagenomes</taxon>
        <taxon>ecological metagenomes</taxon>
    </lineage>
</organism>